<evidence type="ECO:0000313" key="6">
    <source>
        <dbReference type="EMBL" id="RZT41255.1"/>
    </source>
</evidence>
<gene>
    <name evidence="6" type="ORF">EV147_0241</name>
</gene>
<evidence type="ECO:0000313" key="7">
    <source>
        <dbReference type="Proteomes" id="UP000291078"/>
    </source>
</evidence>
<dbReference type="InterPro" id="IPR039458">
    <property type="entry name" value="FimA-like"/>
</dbReference>
<evidence type="ECO:0000256" key="4">
    <source>
        <dbReference type="ARBA" id="ARBA00023263"/>
    </source>
</evidence>
<comment type="subcellular location">
    <subcellularLocation>
        <location evidence="1">Fimbrium</location>
    </subcellularLocation>
</comment>
<dbReference type="InterPro" id="IPR050263">
    <property type="entry name" value="Bact_Fimbrial_Adh_Pro"/>
</dbReference>
<accession>A0A4Q7S4C2</accession>
<dbReference type="Gene3D" id="2.60.40.1090">
    <property type="entry name" value="Fimbrial-type adhesion domain"/>
    <property type="match status" value="1"/>
</dbReference>
<dbReference type="OrthoDB" id="8656135at2"/>
<feature type="signal peptide" evidence="5">
    <location>
        <begin position="1"/>
        <end position="25"/>
    </location>
</feature>
<dbReference type="EMBL" id="SGXM01000001">
    <property type="protein sequence ID" value="RZT41255.1"/>
    <property type="molecule type" value="Genomic_DNA"/>
</dbReference>
<evidence type="ECO:0000256" key="5">
    <source>
        <dbReference type="SAM" id="SignalP"/>
    </source>
</evidence>
<dbReference type="PANTHER" id="PTHR33420">
    <property type="entry name" value="FIMBRIAL SUBUNIT ELFA-RELATED"/>
    <property type="match status" value="1"/>
</dbReference>
<dbReference type="InterPro" id="IPR036937">
    <property type="entry name" value="Adhesion_dom_fimbrial_sf"/>
</dbReference>
<dbReference type="GO" id="GO:0043709">
    <property type="term" value="P:cell adhesion involved in single-species biofilm formation"/>
    <property type="evidence" value="ECO:0007669"/>
    <property type="project" value="TreeGrafter"/>
</dbReference>
<dbReference type="PANTHER" id="PTHR33420:SF3">
    <property type="entry name" value="FIMBRIAL SUBUNIT ELFA"/>
    <property type="match status" value="1"/>
</dbReference>
<evidence type="ECO:0000256" key="1">
    <source>
        <dbReference type="ARBA" id="ARBA00004561"/>
    </source>
</evidence>
<evidence type="ECO:0000256" key="2">
    <source>
        <dbReference type="ARBA" id="ARBA00006671"/>
    </source>
</evidence>
<protein>
    <submittedName>
        <fullName evidence="6">Major type 1 subunit fimbrin (Pilin)</fullName>
    </submittedName>
</protein>
<dbReference type="SUPFAM" id="SSF49401">
    <property type="entry name" value="Bacterial adhesins"/>
    <property type="match status" value="1"/>
</dbReference>
<keyword evidence="7" id="KW-1185">Reference proteome</keyword>
<dbReference type="AlphaFoldDB" id="A0A4Q7S4C2"/>
<sequence length="183" mass="18076">MKPIRQTLLFGLIAVAAALPLAASASDGTITFTGQISSQTCTIGGNGGGSSTFTVTLPSVSTSALATAGTTAGRTPFSIRLTGCTTDSGNAAVYFEPGATIDAATGRLINVATASPASNVQVGILNADMSPIMLGAGFDSQNSQQVALAAGAATLNYNAEYVATGTPASGNVSTSVVYSIVYP</sequence>
<feature type="chain" id="PRO_5020410648" evidence="5">
    <location>
        <begin position="26"/>
        <end position="183"/>
    </location>
</feature>
<keyword evidence="3 5" id="KW-0732">Signal</keyword>
<dbReference type="Proteomes" id="UP000291078">
    <property type="component" value="Unassembled WGS sequence"/>
</dbReference>
<organism evidence="6 7">
    <name type="scientific">Cupriavidus agavae</name>
    <dbReference type="NCBI Taxonomy" id="1001822"/>
    <lineage>
        <taxon>Bacteria</taxon>
        <taxon>Pseudomonadati</taxon>
        <taxon>Pseudomonadota</taxon>
        <taxon>Betaproteobacteria</taxon>
        <taxon>Burkholderiales</taxon>
        <taxon>Burkholderiaceae</taxon>
        <taxon>Cupriavidus</taxon>
    </lineage>
</organism>
<dbReference type="GO" id="GO:0009289">
    <property type="term" value="C:pilus"/>
    <property type="evidence" value="ECO:0007669"/>
    <property type="project" value="UniProtKB-SubCell"/>
</dbReference>
<dbReference type="Pfam" id="PF16970">
    <property type="entry name" value="FimA"/>
    <property type="match status" value="1"/>
</dbReference>
<reference evidence="6 7" key="1">
    <citation type="journal article" date="2015" name="Stand. Genomic Sci.">
        <title>Genomic Encyclopedia of Bacterial and Archaeal Type Strains, Phase III: the genomes of soil and plant-associated and newly described type strains.</title>
        <authorList>
            <person name="Whitman W.B."/>
            <person name="Woyke T."/>
            <person name="Klenk H.P."/>
            <person name="Zhou Y."/>
            <person name="Lilburn T.G."/>
            <person name="Beck B.J."/>
            <person name="De Vos P."/>
            <person name="Vandamme P."/>
            <person name="Eisen J.A."/>
            <person name="Garrity G."/>
            <person name="Hugenholtz P."/>
            <person name="Kyrpides N.C."/>
        </authorList>
    </citation>
    <scope>NUCLEOTIDE SEQUENCE [LARGE SCALE GENOMIC DNA]</scope>
    <source>
        <strain evidence="6 7">ASC-9842</strain>
    </source>
</reference>
<dbReference type="InterPro" id="IPR008966">
    <property type="entry name" value="Adhesion_dom_sf"/>
</dbReference>
<evidence type="ECO:0000256" key="3">
    <source>
        <dbReference type="ARBA" id="ARBA00022729"/>
    </source>
</evidence>
<proteinExistence type="inferred from homology"/>
<name>A0A4Q7S4C2_9BURK</name>
<comment type="caution">
    <text evidence="6">The sequence shown here is derived from an EMBL/GenBank/DDBJ whole genome shotgun (WGS) entry which is preliminary data.</text>
</comment>
<comment type="similarity">
    <text evidence="2">Belongs to the fimbrial protein family.</text>
</comment>
<dbReference type="RefSeq" id="WP_130389311.1">
    <property type="nucleotide sequence ID" value="NZ_SGXM01000001.1"/>
</dbReference>
<keyword evidence="4" id="KW-0281">Fimbrium</keyword>